<keyword evidence="3" id="KW-0597">Phosphoprotein</keyword>
<dbReference type="Gene3D" id="3.30.565.10">
    <property type="entry name" value="Histidine kinase-like ATPase, C-terminal domain"/>
    <property type="match status" value="1"/>
</dbReference>
<dbReference type="Gene3D" id="1.10.287.130">
    <property type="match status" value="1"/>
</dbReference>
<accession>A0A2M8ATS5</accession>
<evidence type="ECO:0000256" key="4">
    <source>
        <dbReference type="ARBA" id="ARBA00022679"/>
    </source>
</evidence>
<dbReference type="InterPro" id="IPR004358">
    <property type="entry name" value="Sig_transdc_His_kin-like_C"/>
</dbReference>
<evidence type="ECO:0000256" key="6">
    <source>
        <dbReference type="ARBA" id="ARBA00022777"/>
    </source>
</evidence>
<keyword evidence="7" id="KW-0067">ATP-binding</keyword>
<keyword evidence="5" id="KW-0547">Nucleotide-binding</keyword>
<evidence type="ECO:0000259" key="9">
    <source>
        <dbReference type="PROSITE" id="PS50109"/>
    </source>
</evidence>
<evidence type="ECO:0000313" key="11">
    <source>
        <dbReference type="Proteomes" id="UP000231366"/>
    </source>
</evidence>
<keyword evidence="6 10" id="KW-0418">Kinase</keyword>
<dbReference type="InterPro" id="IPR003661">
    <property type="entry name" value="HisK_dim/P_dom"/>
</dbReference>
<dbReference type="PANTHER" id="PTHR43065:SF10">
    <property type="entry name" value="PEROXIDE STRESS-ACTIVATED HISTIDINE KINASE MAK3"/>
    <property type="match status" value="1"/>
</dbReference>
<reference evidence="11" key="1">
    <citation type="submission" date="2017-09" db="EMBL/GenBank/DDBJ databases">
        <title>Depth-based differentiation of microbial function through sediment-hosted aquifers and enrichment of novel symbionts in the deep terrestrial subsurface.</title>
        <authorList>
            <person name="Probst A.J."/>
            <person name="Ladd B."/>
            <person name="Jarett J.K."/>
            <person name="Geller-Mcgrath D.E."/>
            <person name="Sieber C.M.K."/>
            <person name="Emerson J.B."/>
            <person name="Anantharaman K."/>
            <person name="Thomas B.C."/>
            <person name="Malmstrom R."/>
            <person name="Stieglmeier M."/>
            <person name="Klingl A."/>
            <person name="Woyke T."/>
            <person name="Ryan C.M."/>
            <person name="Banfield J.F."/>
        </authorList>
    </citation>
    <scope>NUCLEOTIDE SEQUENCE [LARGE SCALE GENOMIC DNA]</scope>
</reference>
<dbReference type="InterPro" id="IPR036890">
    <property type="entry name" value="HATPase_C_sf"/>
</dbReference>
<dbReference type="SUPFAM" id="SSF55874">
    <property type="entry name" value="ATPase domain of HSP90 chaperone/DNA topoisomerase II/histidine kinase"/>
    <property type="match status" value="1"/>
</dbReference>
<evidence type="ECO:0000256" key="7">
    <source>
        <dbReference type="ARBA" id="ARBA00022840"/>
    </source>
</evidence>
<dbReference type="PROSITE" id="PS50109">
    <property type="entry name" value="HIS_KIN"/>
    <property type="match status" value="1"/>
</dbReference>
<comment type="caution">
    <text evidence="10">The sequence shown here is derived from an EMBL/GenBank/DDBJ whole genome shotgun (WGS) entry which is preliminary data.</text>
</comment>
<proteinExistence type="predicted"/>
<feature type="domain" description="Histidine kinase" evidence="9">
    <location>
        <begin position="17"/>
        <end position="214"/>
    </location>
</feature>
<dbReference type="AlphaFoldDB" id="A0A2M8ATS5"/>
<evidence type="ECO:0000256" key="1">
    <source>
        <dbReference type="ARBA" id="ARBA00000085"/>
    </source>
</evidence>
<dbReference type="InterPro" id="IPR003594">
    <property type="entry name" value="HATPase_dom"/>
</dbReference>
<dbReference type="Pfam" id="PF00512">
    <property type="entry name" value="HisKA"/>
    <property type="match status" value="1"/>
</dbReference>
<evidence type="ECO:0000256" key="8">
    <source>
        <dbReference type="ARBA" id="ARBA00023012"/>
    </source>
</evidence>
<dbReference type="PANTHER" id="PTHR43065">
    <property type="entry name" value="SENSOR HISTIDINE KINASE"/>
    <property type="match status" value="1"/>
</dbReference>
<dbReference type="GO" id="GO:0005524">
    <property type="term" value="F:ATP binding"/>
    <property type="evidence" value="ECO:0007669"/>
    <property type="project" value="UniProtKB-KW"/>
</dbReference>
<dbReference type="SMART" id="SM00388">
    <property type="entry name" value="HisKA"/>
    <property type="match status" value="1"/>
</dbReference>
<organism evidence="10 11">
    <name type="scientific">Candidatus Desantisbacteria bacterium CG_4_9_14_3_um_filter_40_11</name>
    <dbReference type="NCBI Taxonomy" id="1974546"/>
    <lineage>
        <taxon>Bacteria</taxon>
        <taxon>Candidatus Desantisiibacteriota</taxon>
    </lineage>
</organism>
<dbReference type="InterPro" id="IPR005467">
    <property type="entry name" value="His_kinase_dom"/>
</dbReference>
<gene>
    <name evidence="10" type="ORF">CO110_06435</name>
</gene>
<dbReference type="SMART" id="SM00387">
    <property type="entry name" value="HATPase_c"/>
    <property type="match status" value="1"/>
</dbReference>
<dbReference type="SUPFAM" id="SSF47384">
    <property type="entry name" value="Homodimeric domain of signal transducing histidine kinase"/>
    <property type="match status" value="1"/>
</dbReference>
<evidence type="ECO:0000256" key="2">
    <source>
        <dbReference type="ARBA" id="ARBA00012438"/>
    </source>
</evidence>
<dbReference type="Proteomes" id="UP000231366">
    <property type="component" value="Unassembled WGS sequence"/>
</dbReference>
<dbReference type="Pfam" id="PF02518">
    <property type="entry name" value="HATPase_c"/>
    <property type="match status" value="1"/>
</dbReference>
<keyword evidence="8" id="KW-0902">Two-component regulatory system</keyword>
<sequence>MEGNKIGEYKLETLAKGIIHEIRNPLNAVYAHIQLLEEEIEGTEGENLQDYLLQIKVGLSQIDGILREFSRFVQQNKPTLREENLNSLLDNVLRFVDAECRSHDIKIIKNLSGNLPKILIDANQIKQVILNLILNANQAMLRGGILTVTTSLTEKGDFVCIEVQDTGIGISEKQKTRIFDLFYSTKPTSTGLGLPIVQKIVHDHDGKIEINSGQ</sequence>
<evidence type="ECO:0000313" key="10">
    <source>
        <dbReference type="EMBL" id="PJB29313.1"/>
    </source>
</evidence>
<dbReference type="CDD" id="cd00082">
    <property type="entry name" value="HisKA"/>
    <property type="match status" value="1"/>
</dbReference>
<dbReference type="InterPro" id="IPR036097">
    <property type="entry name" value="HisK_dim/P_sf"/>
</dbReference>
<dbReference type="EMBL" id="PFUI01000164">
    <property type="protein sequence ID" value="PJB29313.1"/>
    <property type="molecule type" value="Genomic_DNA"/>
</dbReference>
<dbReference type="PRINTS" id="PR00344">
    <property type="entry name" value="BCTRLSENSOR"/>
</dbReference>
<keyword evidence="4" id="KW-0808">Transferase</keyword>
<protein>
    <recommendedName>
        <fullName evidence="2">histidine kinase</fullName>
        <ecNumber evidence="2">2.7.13.3</ecNumber>
    </recommendedName>
</protein>
<dbReference type="EC" id="2.7.13.3" evidence="2"/>
<feature type="non-terminal residue" evidence="10">
    <location>
        <position position="214"/>
    </location>
</feature>
<dbReference type="GO" id="GO:0000155">
    <property type="term" value="F:phosphorelay sensor kinase activity"/>
    <property type="evidence" value="ECO:0007669"/>
    <property type="project" value="InterPro"/>
</dbReference>
<comment type="catalytic activity">
    <reaction evidence="1">
        <text>ATP + protein L-histidine = ADP + protein N-phospho-L-histidine.</text>
        <dbReference type="EC" id="2.7.13.3"/>
    </reaction>
</comment>
<name>A0A2M8ATS5_9BACT</name>
<evidence type="ECO:0000256" key="3">
    <source>
        <dbReference type="ARBA" id="ARBA00022553"/>
    </source>
</evidence>
<evidence type="ECO:0000256" key="5">
    <source>
        <dbReference type="ARBA" id="ARBA00022741"/>
    </source>
</evidence>